<dbReference type="Gene3D" id="3.40.50.2300">
    <property type="match status" value="2"/>
</dbReference>
<evidence type="ECO:0000256" key="2">
    <source>
        <dbReference type="ARBA" id="ARBA00022729"/>
    </source>
</evidence>
<dbReference type="Proteomes" id="UP001198565">
    <property type="component" value="Unassembled WGS sequence"/>
</dbReference>
<comment type="caution">
    <text evidence="5">The sequence shown here is derived from an EMBL/GenBank/DDBJ whole genome shotgun (WGS) entry which is preliminary data.</text>
</comment>
<evidence type="ECO:0000256" key="1">
    <source>
        <dbReference type="ARBA" id="ARBA00004196"/>
    </source>
</evidence>
<dbReference type="InterPro" id="IPR025997">
    <property type="entry name" value="SBP_2_dom"/>
</dbReference>
<name>A0ABS7QSN0_9ACTN</name>
<dbReference type="Pfam" id="PF13407">
    <property type="entry name" value="Peripla_BP_4"/>
    <property type="match status" value="1"/>
</dbReference>
<dbReference type="PROSITE" id="PS51257">
    <property type="entry name" value="PROKAR_LIPOPROTEIN"/>
    <property type="match status" value="1"/>
</dbReference>
<sequence length="366" mass="38133">MNTTLRRVVIAAATVSMAATMAACGKAGSSNSGAASVSKGFRIGIALPENQTARYEAYDKPMLEAKLKQLCPKCQVDYENAAQNANTQQQQVDTLINDGDKVIILDAVDYKAIQPSVQKAHDKGVKIVAYDRLAQGPVDAYTSFDNEKVGEQQGQALLAAMGSKATPSSQIVMVDGDKGDPNAAQFKAGAHKVLDGKVKIAAEYDTNGWLANNANSEVSGAIARIGAKNIAAIYSANDGMAAGVISALQSAHVSPLPPVSGQDSQLDGVQRVVAGTQAFTIYKPYRDEANTAAEMAVDLATGKSVSDVAPDSQSSATNKDIPSKLIATQVLTQKNVKQTVIDGGLYTVSQICAGQYASACSKIGLS</sequence>
<dbReference type="InterPro" id="IPR028082">
    <property type="entry name" value="Peripla_BP_I"/>
</dbReference>
<dbReference type="PANTHER" id="PTHR30036">
    <property type="entry name" value="D-XYLOSE-BINDING PERIPLASMIC PROTEIN"/>
    <property type="match status" value="1"/>
</dbReference>
<feature type="domain" description="Periplasmic binding protein" evidence="4">
    <location>
        <begin position="43"/>
        <end position="303"/>
    </location>
</feature>
<accession>A0ABS7QSN0</accession>
<dbReference type="InterPro" id="IPR050555">
    <property type="entry name" value="Bact_Solute-Bind_Prot2"/>
</dbReference>
<keyword evidence="2 3" id="KW-0732">Signal</keyword>
<evidence type="ECO:0000313" key="5">
    <source>
        <dbReference type="EMBL" id="MBY8885709.1"/>
    </source>
</evidence>
<feature type="chain" id="PRO_5045482798" evidence="3">
    <location>
        <begin position="23"/>
        <end position="366"/>
    </location>
</feature>
<keyword evidence="6" id="KW-1185">Reference proteome</keyword>
<evidence type="ECO:0000259" key="4">
    <source>
        <dbReference type="Pfam" id="PF13407"/>
    </source>
</evidence>
<reference evidence="5 6" key="1">
    <citation type="submission" date="2021-08" db="EMBL/GenBank/DDBJ databases">
        <title>Streptomyces sp. PTM05 isolated from lichen.</title>
        <authorList>
            <person name="Somphong A."/>
            <person name="Phongsopitanun W."/>
            <person name="Tanasupawat S."/>
        </authorList>
    </citation>
    <scope>NUCLEOTIDE SEQUENCE [LARGE SCALE GENOMIC DNA]</scope>
    <source>
        <strain evidence="5 6">Ptm05</strain>
    </source>
</reference>
<evidence type="ECO:0000313" key="6">
    <source>
        <dbReference type="Proteomes" id="UP001198565"/>
    </source>
</evidence>
<dbReference type="SUPFAM" id="SSF53822">
    <property type="entry name" value="Periplasmic binding protein-like I"/>
    <property type="match status" value="1"/>
</dbReference>
<dbReference type="RefSeq" id="WP_222977261.1">
    <property type="nucleotide sequence ID" value="NZ_JAINVZ010000007.1"/>
</dbReference>
<dbReference type="PANTHER" id="PTHR30036:SF1">
    <property type="entry name" value="D-XYLOSE-BINDING PERIPLASMIC PROTEIN"/>
    <property type="match status" value="1"/>
</dbReference>
<comment type="subcellular location">
    <subcellularLocation>
        <location evidence="1">Cell envelope</location>
    </subcellularLocation>
</comment>
<protein>
    <submittedName>
        <fullName evidence="5">Substrate-binding domain-containing protein</fullName>
    </submittedName>
</protein>
<gene>
    <name evidence="5" type="ORF">K7472_12730</name>
</gene>
<evidence type="ECO:0000256" key="3">
    <source>
        <dbReference type="SAM" id="SignalP"/>
    </source>
</evidence>
<dbReference type="EMBL" id="JAINVZ010000007">
    <property type="protein sequence ID" value="MBY8885709.1"/>
    <property type="molecule type" value="Genomic_DNA"/>
</dbReference>
<feature type="signal peptide" evidence="3">
    <location>
        <begin position="1"/>
        <end position="22"/>
    </location>
</feature>
<organism evidence="5 6">
    <name type="scientific">Streptantibioticus parmotrematis</name>
    <dbReference type="NCBI Taxonomy" id="2873249"/>
    <lineage>
        <taxon>Bacteria</taxon>
        <taxon>Bacillati</taxon>
        <taxon>Actinomycetota</taxon>
        <taxon>Actinomycetes</taxon>
        <taxon>Kitasatosporales</taxon>
        <taxon>Streptomycetaceae</taxon>
        <taxon>Streptantibioticus</taxon>
    </lineage>
</organism>
<proteinExistence type="predicted"/>